<organism evidence="5 6">
    <name type="scientific">Prevotella communis</name>
    <dbReference type="NCBI Taxonomy" id="2913614"/>
    <lineage>
        <taxon>Bacteria</taxon>
        <taxon>Pseudomonadati</taxon>
        <taxon>Bacteroidota</taxon>
        <taxon>Bacteroidia</taxon>
        <taxon>Bacteroidales</taxon>
        <taxon>Prevotellaceae</taxon>
        <taxon>Prevotella</taxon>
    </lineage>
</organism>
<sequence>MRKIVSFGLLLLALTLQAQTARKITVNITPDGKANMVGYLPETPSGRAIVDCPGGGYSHLATQHEGHDWAEYFNRQGIAFFVLTYRMPGGDRSIPMGDAQQAIRTVRDSAQVWGINPEDVGIMGFSAGGHLASTVSTHSEYDCRPNFSILFYPVISMNERESHKGSCVNFLGKDGQKDERLVRLFSNQNAVARHLTPPAIILTANDDGVVPPVTNGVAYYSAMRRMGNDCTLHVYPSGGHGFGFRSTWPFHDQMLSDLTAWLNCHKAPRRDAVRVACIGNSITDGHGIDMSDAKAWPGQLQKLLGSDYVVKNYGRSGRTLLKKGDQPIWNEQAWRDAVAFKADVVIIKLGTNDSKPENWQHGNEFESDLRAMIDQLNPKVPVLNKKGKPTKKMQRSAKPRIILCTPIPAYKPSWNISDSVIVNQIIPIINKVAQDEHLEVIDLHSIFNNADGKAMQADGIHPTEAGDAQIAKTVFGILKD</sequence>
<dbReference type="Proteomes" id="UP000198779">
    <property type="component" value="Unassembled WGS sequence"/>
</dbReference>
<dbReference type="SUPFAM" id="SSF52266">
    <property type="entry name" value="SGNH hydrolase"/>
    <property type="match status" value="1"/>
</dbReference>
<dbReference type="Pfam" id="PF07859">
    <property type="entry name" value="Abhydrolase_3"/>
    <property type="match status" value="1"/>
</dbReference>
<keyword evidence="2" id="KW-0732">Signal</keyword>
<evidence type="ECO:0000256" key="2">
    <source>
        <dbReference type="SAM" id="SignalP"/>
    </source>
</evidence>
<evidence type="ECO:0000259" key="4">
    <source>
        <dbReference type="Pfam" id="PF13472"/>
    </source>
</evidence>
<reference evidence="6" key="1">
    <citation type="submission" date="2016-10" db="EMBL/GenBank/DDBJ databases">
        <authorList>
            <person name="Varghese N."/>
            <person name="Submissions S."/>
        </authorList>
    </citation>
    <scope>NUCLEOTIDE SEQUENCE [LARGE SCALE GENOMIC DNA]</scope>
    <source>
        <strain evidence="6">BP1-148</strain>
    </source>
</reference>
<dbReference type="InterPro" id="IPR050300">
    <property type="entry name" value="GDXG_lipolytic_enzyme"/>
</dbReference>
<gene>
    <name evidence="5" type="ORF">SAMN04487901_11370</name>
</gene>
<dbReference type="InterPro" id="IPR050029">
    <property type="entry name" value="AxeA1"/>
</dbReference>
<dbReference type="InterPro" id="IPR013094">
    <property type="entry name" value="AB_hydrolase_3"/>
</dbReference>
<dbReference type="InterPro" id="IPR036514">
    <property type="entry name" value="SGNH_hydro_sf"/>
</dbReference>
<dbReference type="GO" id="GO:0046555">
    <property type="term" value="F:acetylxylan esterase activity"/>
    <property type="evidence" value="ECO:0007669"/>
    <property type="project" value="InterPro"/>
</dbReference>
<protein>
    <submittedName>
        <fullName evidence="5">Acetyl esterase/lipase</fullName>
    </submittedName>
</protein>
<keyword evidence="1" id="KW-0378">Hydrolase</keyword>
<dbReference type="EMBL" id="FNCQ01000013">
    <property type="protein sequence ID" value="SDG95357.1"/>
    <property type="molecule type" value="Genomic_DNA"/>
</dbReference>
<feature type="signal peptide" evidence="2">
    <location>
        <begin position="1"/>
        <end position="18"/>
    </location>
</feature>
<proteinExistence type="predicted"/>
<name>A0A1G7YG83_9BACT</name>
<keyword evidence="6" id="KW-1185">Reference proteome</keyword>
<dbReference type="PANTHER" id="PTHR48081:SF6">
    <property type="entry name" value="PEPTIDASE S9 PROLYL OLIGOPEPTIDASE CATALYTIC DOMAIN-CONTAINING PROTEIN"/>
    <property type="match status" value="1"/>
</dbReference>
<dbReference type="InterPro" id="IPR029058">
    <property type="entry name" value="AB_hydrolase_fold"/>
</dbReference>
<evidence type="ECO:0000256" key="1">
    <source>
        <dbReference type="ARBA" id="ARBA00022801"/>
    </source>
</evidence>
<dbReference type="AlphaFoldDB" id="A0A1G7YG83"/>
<dbReference type="InterPro" id="IPR013830">
    <property type="entry name" value="SGNH_hydro"/>
</dbReference>
<feature type="domain" description="SGNH hydrolase-type esterase" evidence="4">
    <location>
        <begin position="277"/>
        <end position="467"/>
    </location>
</feature>
<dbReference type="Pfam" id="PF13472">
    <property type="entry name" value="Lipase_GDSL_2"/>
    <property type="match status" value="1"/>
</dbReference>
<accession>A0A1G7YG83</accession>
<evidence type="ECO:0000259" key="3">
    <source>
        <dbReference type="Pfam" id="PF07859"/>
    </source>
</evidence>
<dbReference type="NCBIfam" id="NF042968">
    <property type="entry name" value="AcxylEst_AxeA1"/>
    <property type="match status" value="1"/>
</dbReference>
<dbReference type="RefSeq" id="WP_091818499.1">
    <property type="nucleotide sequence ID" value="NZ_FNCQ01000013.1"/>
</dbReference>
<dbReference type="Gene3D" id="3.40.50.1110">
    <property type="entry name" value="SGNH hydrolase"/>
    <property type="match status" value="1"/>
</dbReference>
<dbReference type="SUPFAM" id="SSF53474">
    <property type="entry name" value="alpha/beta-Hydrolases"/>
    <property type="match status" value="1"/>
</dbReference>
<dbReference type="STRING" id="645274.SAMN04487901_11370"/>
<dbReference type="PANTHER" id="PTHR48081">
    <property type="entry name" value="AB HYDROLASE SUPERFAMILY PROTEIN C4A8.06C"/>
    <property type="match status" value="1"/>
</dbReference>
<evidence type="ECO:0000313" key="5">
    <source>
        <dbReference type="EMBL" id="SDG95357.1"/>
    </source>
</evidence>
<feature type="domain" description="Alpha/beta hydrolase fold-3" evidence="3">
    <location>
        <begin position="54"/>
        <end position="242"/>
    </location>
</feature>
<feature type="chain" id="PRO_5011609136" evidence="2">
    <location>
        <begin position="19"/>
        <end position="480"/>
    </location>
</feature>
<evidence type="ECO:0000313" key="6">
    <source>
        <dbReference type="Proteomes" id="UP000198779"/>
    </source>
</evidence>
<dbReference type="Gene3D" id="3.40.50.1820">
    <property type="entry name" value="alpha/beta hydrolase"/>
    <property type="match status" value="1"/>
</dbReference>